<feature type="transmembrane region" description="Helical" evidence="9">
    <location>
        <begin position="135"/>
        <end position="157"/>
    </location>
</feature>
<evidence type="ECO:0000256" key="1">
    <source>
        <dbReference type="ARBA" id="ARBA00004429"/>
    </source>
</evidence>
<evidence type="ECO:0000256" key="8">
    <source>
        <dbReference type="ARBA" id="ARBA00038436"/>
    </source>
</evidence>
<dbReference type="OrthoDB" id="9795655at2"/>
<sequence length="179" mass="20457">MLLKLESWFDKYADAIGNLSAFLLILMLINVFYDAIMRYFFRSGSIALQEMEWHLFALTFLFGISYCLKEDGHVRVDIIYDRLPTKAKAAINILGTIFLLLPLCFLIVNGSIDFVKESYMLHEISGDPGGLTHRYLIKAMIPLSFVMVIISAGGFMLHNINMFLGLEREKPHNIEDDVL</sequence>
<dbReference type="EMBL" id="NAAD01000006">
    <property type="protein sequence ID" value="ORJ61243.1"/>
    <property type="molecule type" value="Genomic_DNA"/>
</dbReference>
<keyword evidence="6 9" id="KW-1133">Transmembrane helix</keyword>
<feature type="domain" description="Tripartite ATP-independent periplasmic transporters DctQ component" evidence="10">
    <location>
        <begin position="27"/>
        <end position="153"/>
    </location>
</feature>
<evidence type="ECO:0000256" key="3">
    <source>
        <dbReference type="ARBA" id="ARBA00022475"/>
    </source>
</evidence>
<keyword evidence="12" id="KW-1185">Reference proteome</keyword>
<evidence type="ECO:0000313" key="11">
    <source>
        <dbReference type="EMBL" id="ORJ61243.1"/>
    </source>
</evidence>
<dbReference type="PANTHER" id="PTHR35011">
    <property type="entry name" value="2,3-DIKETO-L-GULONATE TRAP TRANSPORTER SMALL PERMEASE PROTEIN YIAM"/>
    <property type="match status" value="1"/>
</dbReference>
<dbReference type="STRING" id="1969733.B5V00_06295"/>
<comment type="similarity">
    <text evidence="8">Belongs to the TRAP transporter small permease family.</text>
</comment>
<comment type="caution">
    <text evidence="11">The sequence shown here is derived from an EMBL/GenBank/DDBJ whole genome shotgun (WGS) entry which is preliminary data.</text>
</comment>
<dbReference type="Pfam" id="PF04290">
    <property type="entry name" value="DctQ"/>
    <property type="match status" value="1"/>
</dbReference>
<gene>
    <name evidence="11" type="ORF">B5V00_06295</name>
</gene>
<proteinExistence type="inferred from homology"/>
<organism evidence="11 12">
    <name type="scientific">Geothermobacter hydrogeniphilus</name>
    <dbReference type="NCBI Taxonomy" id="1969733"/>
    <lineage>
        <taxon>Bacteria</taxon>
        <taxon>Pseudomonadati</taxon>
        <taxon>Thermodesulfobacteriota</taxon>
        <taxon>Desulfuromonadia</taxon>
        <taxon>Desulfuromonadales</taxon>
        <taxon>Geothermobacteraceae</taxon>
        <taxon>Geothermobacter</taxon>
    </lineage>
</organism>
<dbReference type="PANTHER" id="PTHR35011:SF4">
    <property type="entry name" value="SLL1102 PROTEIN"/>
    <property type="match status" value="1"/>
</dbReference>
<evidence type="ECO:0000256" key="4">
    <source>
        <dbReference type="ARBA" id="ARBA00022519"/>
    </source>
</evidence>
<dbReference type="InterPro" id="IPR007387">
    <property type="entry name" value="TRAP_DctQ"/>
</dbReference>
<name>A0A1X0Y830_9BACT</name>
<evidence type="ECO:0000256" key="2">
    <source>
        <dbReference type="ARBA" id="ARBA00022448"/>
    </source>
</evidence>
<protein>
    <submittedName>
        <fullName evidence="11">C4-dicarboxylate ABC transporter permease</fullName>
    </submittedName>
</protein>
<keyword evidence="7 9" id="KW-0472">Membrane</keyword>
<dbReference type="GO" id="GO:0005886">
    <property type="term" value="C:plasma membrane"/>
    <property type="evidence" value="ECO:0007669"/>
    <property type="project" value="UniProtKB-SubCell"/>
</dbReference>
<accession>A0A1X0Y830</accession>
<dbReference type="AlphaFoldDB" id="A0A1X0Y830"/>
<comment type="subcellular location">
    <subcellularLocation>
        <location evidence="1">Cell inner membrane</location>
        <topology evidence="1">Multi-pass membrane protein</topology>
    </subcellularLocation>
</comment>
<feature type="transmembrane region" description="Helical" evidence="9">
    <location>
        <begin position="89"/>
        <end position="115"/>
    </location>
</feature>
<evidence type="ECO:0000313" key="12">
    <source>
        <dbReference type="Proteomes" id="UP000193136"/>
    </source>
</evidence>
<keyword evidence="2" id="KW-0813">Transport</keyword>
<keyword evidence="4" id="KW-0997">Cell inner membrane</keyword>
<evidence type="ECO:0000256" key="6">
    <source>
        <dbReference type="ARBA" id="ARBA00022989"/>
    </source>
</evidence>
<keyword evidence="3" id="KW-1003">Cell membrane</keyword>
<dbReference type="InterPro" id="IPR055348">
    <property type="entry name" value="DctQ"/>
</dbReference>
<reference evidence="11 12" key="1">
    <citation type="submission" date="2017-03" db="EMBL/GenBank/DDBJ databases">
        <title>Genome sequence of Geothermobacter sp. EPR-M, Deep-Sea Iron Reducer.</title>
        <authorList>
            <person name="Tully B."/>
            <person name="Savalia P."/>
            <person name="Abuyen K."/>
            <person name="Baughan C."/>
            <person name="Romero E."/>
            <person name="Ronkowski C."/>
            <person name="Torres B."/>
            <person name="Tremblay J."/>
            <person name="Trujillo A."/>
            <person name="Tyler M."/>
            <person name="Perez-Rodriguez I."/>
            <person name="Amend J."/>
        </authorList>
    </citation>
    <scope>NUCLEOTIDE SEQUENCE [LARGE SCALE GENOMIC DNA]</scope>
    <source>
        <strain evidence="11 12">EPR-M</strain>
    </source>
</reference>
<evidence type="ECO:0000256" key="7">
    <source>
        <dbReference type="ARBA" id="ARBA00023136"/>
    </source>
</evidence>
<evidence type="ECO:0000256" key="9">
    <source>
        <dbReference type="SAM" id="Phobius"/>
    </source>
</evidence>
<dbReference type="Proteomes" id="UP000193136">
    <property type="component" value="Unassembled WGS sequence"/>
</dbReference>
<evidence type="ECO:0000256" key="5">
    <source>
        <dbReference type="ARBA" id="ARBA00022692"/>
    </source>
</evidence>
<keyword evidence="5 9" id="KW-0812">Transmembrane</keyword>
<dbReference type="RefSeq" id="WP_085009922.1">
    <property type="nucleotide sequence ID" value="NZ_NAAD01000006.1"/>
</dbReference>
<feature type="transmembrane region" description="Helical" evidence="9">
    <location>
        <begin position="12"/>
        <end position="33"/>
    </location>
</feature>
<evidence type="ECO:0000259" key="10">
    <source>
        <dbReference type="Pfam" id="PF04290"/>
    </source>
</evidence>